<dbReference type="InterPro" id="IPR051477">
    <property type="entry name" value="Expansin_CellWall"/>
</dbReference>
<evidence type="ECO:0000256" key="1">
    <source>
        <dbReference type="ARBA" id="ARBA00022729"/>
    </source>
</evidence>
<dbReference type="Gene3D" id="2.60.40.760">
    <property type="entry name" value="Expansin, cellulose-binding-like domain"/>
    <property type="match status" value="1"/>
</dbReference>
<dbReference type="EMBL" id="PZQS01000013">
    <property type="protein sequence ID" value="PVD19299.1"/>
    <property type="molecule type" value="Genomic_DNA"/>
</dbReference>
<evidence type="ECO:0000313" key="4">
    <source>
        <dbReference type="EMBL" id="PVD19299.1"/>
    </source>
</evidence>
<evidence type="ECO:0000259" key="3">
    <source>
        <dbReference type="PROSITE" id="PS50842"/>
    </source>
</evidence>
<dbReference type="Pfam" id="PF01357">
    <property type="entry name" value="Expansin_C"/>
    <property type="match status" value="1"/>
</dbReference>
<dbReference type="CDD" id="cd22271">
    <property type="entry name" value="DPBB_EXP_N-like"/>
    <property type="match status" value="1"/>
</dbReference>
<dbReference type="AlphaFoldDB" id="A0A2T7NDQ9"/>
<dbReference type="SUPFAM" id="SSF49590">
    <property type="entry name" value="PHL pollen allergen"/>
    <property type="match status" value="1"/>
</dbReference>
<dbReference type="InterPro" id="IPR007112">
    <property type="entry name" value="Expansin/allergen_DPBB_dom"/>
</dbReference>
<sequence length="205" mass="22246">MGMLSAVLGFTFIVSGLGADTYEEALNLYRSTFHGDGTYYGDAGGGGTCSYGVQNPPVARQVKYPVALNRPQFLNSVMCGTCWKVTASGHGLGNNPIRGEFLVFVDDLCPGCQAVGSGNVQFKFQGSNPWYLKLQVQNSRLAVHKMEIDHNGWQPMKHTSDGFFVFNSGPVNGSFRVRLTAVNGAQIIDTIPRVGTCDRHKVFSI</sequence>
<dbReference type="Proteomes" id="UP000245119">
    <property type="component" value="Linkage Group LG13"/>
</dbReference>
<comment type="caution">
    <text evidence="4">The sequence shown here is derived from an EMBL/GenBank/DDBJ whole genome shotgun (WGS) entry which is preliminary data.</text>
</comment>
<feature type="signal peptide" evidence="2">
    <location>
        <begin position="1"/>
        <end position="18"/>
    </location>
</feature>
<dbReference type="InterPro" id="IPR007117">
    <property type="entry name" value="Expansin_CBD"/>
</dbReference>
<protein>
    <recommendedName>
        <fullName evidence="3">Expansin-like EG45 domain-containing protein</fullName>
    </recommendedName>
</protein>
<feature type="domain" description="Expansin-like EG45" evidence="3">
    <location>
        <begin position="46"/>
        <end position="126"/>
    </location>
</feature>
<reference evidence="4 5" key="1">
    <citation type="submission" date="2018-04" db="EMBL/GenBank/DDBJ databases">
        <title>The genome of golden apple snail Pomacea canaliculata provides insight into stress tolerance and invasive adaptation.</title>
        <authorList>
            <person name="Liu C."/>
            <person name="Liu B."/>
            <person name="Ren Y."/>
            <person name="Zhang Y."/>
            <person name="Wang H."/>
            <person name="Li S."/>
            <person name="Jiang F."/>
            <person name="Yin L."/>
            <person name="Zhang G."/>
            <person name="Qian W."/>
            <person name="Fan W."/>
        </authorList>
    </citation>
    <scope>NUCLEOTIDE SEQUENCE [LARGE SCALE GENOMIC DNA]</scope>
    <source>
        <strain evidence="4">SZHN2017</strain>
        <tissue evidence="4">Muscle</tissue>
    </source>
</reference>
<evidence type="ECO:0000313" key="5">
    <source>
        <dbReference type="Proteomes" id="UP000245119"/>
    </source>
</evidence>
<gene>
    <name evidence="4" type="ORF">C0Q70_19786</name>
</gene>
<feature type="chain" id="PRO_5015731615" description="Expansin-like EG45 domain-containing protein" evidence="2">
    <location>
        <begin position="19"/>
        <end position="205"/>
    </location>
</feature>
<dbReference type="PANTHER" id="PTHR31836">
    <property type="match status" value="1"/>
</dbReference>
<evidence type="ECO:0000256" key="2">
    <source>
        <dbReference type="SAM" id="SignalP"/>
    </source>
</evidence>
<keyword evidence="5" id="KW-1185">Reference proteome</keyword>
<dbReference type="InterPro" id="IPR036749">
    <property type="entry name" value="Expansin_CBD_sf"/>
</dbReference>
<dbReference type="STRING" id="400727.A0A2T7NDQ9"/>
<dbReference type="SUPFAM" id="SSF50685">
    <property type="entry name" value="Barwin-like endoglucanases"/>
    <property type="match status" value="1"/>
</dbReference>
<dbReference type="PROSITE" id="PS50842">
    <property type="entry name" value="EXPANSIN_EG45"/>
    <property type="match status" value="1"/>
</dbReference>
<organism evidence="4 5">
    <name type="scientific">Pomacea canaliculata</name>
    <name type="common">Golden apple snail</name>
    <dbReference type="NCBI Taxonomy" id="400727"/>
    <lineage>
        <taxon>Eukaryota</taxon>
        <taxon>Metazoa</taxon>
        <taxon>Spiralia</taxon>
        <taxon>Lophotrochozoa</taxon>
        <taxon>Mollusca</taxon>
        <taxon>Gastropoda</taxon>
        <taxon>Caenogastropoda</taxon>
        <taxon>Architaenioglossa</taxon>
        <taxon>Ampullarioidea</taxon>
        <taxon>Ampullariidae</taxon>
        <taxon>Pomacea</taxon>
    </lineage>
</organism>
<dbReference type="OrthoDB" id="406505at2759"/>
<dbReference type="PANTHER" id="PTHR31836:SF21">
    <property type="entry name" value="EXPANSIN-LIKE PROTEIN 7"/>
    <property type="match status" value="1"/>
</dbReference>
<dbReference type="InterPro" id="IPR036908">
    <property type="entry name" value="RlpA-like_sf"/>
</dbReference>
<name>A0A2T7NDQ9_POMCA</name>
<accession>A0A2T7NDQ9</accession>
<keyword evidence="1 2" id="KW-0732">Signal</keyword>
<proteinExistence type="predicted"/>